<gene>
    <name evidence="1" type="ORF">CLV58_101208</name>
</gene>
<evidence type="ECO:0000313" key="1">
    <source>
        <dbReference type="EMBL" id="PRY47142.1"/>
    </source>
</evidence>
<evidence type="ECO:0000313" key="2">
    <source>
        <dbReference type="Proteomes" id="UP000238375"/>
    </source>
</evidence>
<dbReference type="OrthoDB" id="963342at2"/>
<reference evidence="1 2" key="1">
    <citation type="submission" date="2018-03" db="EMBL/GenBank/DDBJ databases">
        <title>Genomic Encyclopedia of Archaeal and Bacterial Type Strains, Phase II (KMG-II): from individual species to whole genera.</title>
        <authorList>
            <person name="Goeker M."/>
        </authorList>
    </citation>
    <scope>NUCLEOTIDE SEQUENCE [LARGE SCALE GENOMIC DNA]</scope>
    <source>
        <strain evidence="1 2">DSM 28354</strain>
    </source>
</reference>
<dbReference type="EMBL" id="PVTE01000001">
    <property type="protein sequence ID" value="PRY47142.1"/>
    <property type="molecule type" value="Genomic_DNA"/>
</dbReference>
<dbReference type="AlphaFoldDB" id="A0A2T0TN48"/>
<dbReference type="Proteomes" id="UP000238375">
    <property type="component" value="Unassembled WGS sequence"/>
</dbReference>
<sequence>MSVFTQKKKFVGDKEGSTYRWELRLTNGYTFDGYSKNVGQAEKQDKEALLQDCIARLLNNGYLDKCFLMSFYRREFLHRDKDTLLLQMHYERYEAFDRLKFSLPTTEFLDRIYKARLTGTGLNYKEYLPSRPGFRHTEKTDFEFSKTRFPTIEHLVNHCKFLLEKKYPRERVEGFYHRLKHEYSGHPLPQTSPMVRPASIDLPATPTLATAPAIVTSEPRQAEPPAEYVTKAESEVNGMIANMNRRFKAN</sequence>
<organism evidence="1 2">
    <name type="scientific">Spirosoma oryzae</name>
    <dbReference type="NCBI Taxonomy" id="1469603"/>
    <lineage>
        <taxon>Bacteria</taxon>
        <taxon>Pseudomonadati</taxon>
        <taxon>Bacteroidota</taxon>
        <taxon>Cytophagia</taxon>
        <taxon>Cytophagales</taxon>
        <taxon>Cytophagaceae</taxon>
        <taxon>Spirosoma</taxon>
    </lineage>
</organism>
<comment type="caution">
    <text evidence="1">The sequence shown here is derived from an EMBL/GenBank/DDBJ whole genome shotgun (WGS) entry which is preliminary data.</text>
</comment>
<dbReference type="RefSeq" id="WP_106135896.1">
    <property type="nucleotide sequence ID" value="NZ_PVTE01000001.1"/>
</dbReference>
<proteinExistence type="predicted"/>
<name>A0A2T0TN48_9BACT</name>
<accession>A0A2T0TN48</accession>
<keyword evidence="2" id="KW-1185">Reference proteome</keyword>
<protein>
    <submittedName>
        <fullName evidence="1">Uncharacterized protein</fullName>
    </submittedName>
</protein>